<keyword evidence="4" id="KW-1003">Cell membrane</keyword>
<accession>A0A2H0UHN1</accession>
<feature type="transmembrane region" description="Helical" evidence="13">
    <location>
        <begin position="128"/>
        <end position="147"/>
    </location>
</feature>
<evidence type="ECO:0000313" key="16">
    <source>
        <dbReference type="Proteomes" id="UP000229612"/>
    </source>
</evidence>
<evidence type="ECO:0000256" key="11">
    <source>
        <dbReference type="ARBA" id="ARBA00023049"/>
    </source>
</evidence>
<feature type="domain" description="Peptidase M50" evidence="14">
    <location>
        <begin position="147"/>
        <end position="195"/>
    </location>
</feature>
<comment type="cofactor">
    <cofactor evidence="1">
        <name>Zn(2+)</name>
        <dbReference type="ChEBI" id="CHEBI:29105"/>
    </cofactor>
</comment>
<keyword evidence="12 13" id="KW-0472">Membrane</keyword>
<evidence type="ECO:0000256" key="10">
    <source>
        <dbReference type="ARBA" id="ARBA00022989"/>
    </source>
</evidence>
<evidence type="ECO:0000256" key="1">
    <source>
        <dbReference type="ARBA" id="ARBA00001947"/>
    </source>
</evidence>
<dbReference type="Proteomes" id="UP000229612">
    <property type="component" value="Unassembled WGS sequence"/>
</dbReference>
<keyword evidence="11" id="KW-0482">Metalloprotease</keyword>
<gene>
    <name evidence="15" type="ORF">COU14_01695</name>
</gene>
<evidence type="ECO:0000256" key="8">
    <source>
        <dbReference type="ARBA" id="ARBA00022801"/>
    </source>
</evidence>
<evidence type="ECO:0000256" key="5">
    <source>
        <dbReference type="ARBA" id="ARBA00022670"/>
    </source>
</evidence>
<keyword evidence="5 15" id="KW-0645">Protease</keyword>
<reference evidence="16" key="1">
    <citation type="submission" date="2017-09" db="EMBL/GenBank/DDBJ databases">
        <title>Depth-based differentiation of microbial function through sediment-hosted aquifers and enrichment of novel symbionts in the deep terrestrial subsurface.</title>
        <authorList>
            <person name="Probst A.J."/>
            <person name="Ladd B."/>
            <person name="Jarett J.K."/>
            <person name="Geller-Mcgrath D.E."/>
            <person name="Sieber C.M.K."/>
            <person name="Emerson J.B."/>
            <person name="Anantharaman K."/>
            <person name="Thomas B.C."/>
            <person name="Malmstrom R."/>
            <person name="Stieglmeier M."/>
            <person name="Klingl A."/>
            <person name="Woyke T."/>
            <person name="Ryan C.M."/>
            <person name="Banfield J.F."/>
        </authorList>
    </citation>
    <scope>NUCLEOTIDE SEQUENCE [LARGE SCALE GENOMIC DNA]</scope>
</reference>
<keyword evidence="10 13" id="KW-1133">Transmembrane helix</keyword>
<name>A0A2H0UHN1_9BACT</name>
<dbReference type="GO" id="GO:0006508">
    <property type="term" value="P:proteolysis"/>
    <property type="evidence" value="ECO:0007669"/>
    <property type="project" value="UniProtKB-KW"/>
</dbReference>
<sequence>MGAILPQGVDFAIVRQTPSVASALWSLIYELTYEYMEFTAIVIIVALIISIILHEMAHGYMADWLGDPTARLQGRLSPNPLVHIDPLGSVVIPALLFFSNAGILFGWAKPVPYNPYNLRDQKWGEAKVAFAGPAVNIAIALLFGMMIRFSEALALNSAFIELSSYVVYINILLAFFNMIPIPPLDGSKIIQPFLPLSLQMKYRSFVHAFERWGLIGTFIFIFIFINLFWAPFSKLVFSVFELITGLSGL</sequence>
<evidence type="ECO:0000256" key="12">
    <source>
        <dbReference type="ARBA" id="ARBA00023136"/>
    </source>
</evidence>
<comment type="subcellular location">
    <subcellularLocation>
        <location evidence="2">Cell membrane</location>
        <topology evidence="2">Multi-pass membrane protein</topology>
    </subcellularLocation>
</comment>
<evidence type="ECO:0000256" key="2">
    <source>
        <dbReference type="ARBA" id="ARBA00004651"/>
    </source>
</evidence>
<dbReference type="Pfam" id="PF02163">
    <property type="entry name" value="Peptidase_M50"/>
    <property type="match status" value="1"/>
</dbReference>
<comment type="similarity">
    <text evidence="3">Belongs to the peptidase M50B family.</text>
</comment>
<evidence type="ECO:0000256" key="4">
    <source>
        <dbReference type="ARBA" id="ARBA00022475"/>
    </source>
</evidence>
<dbReference type="GO" id="GO:0008237">
    <property type="term" value="F:metallopeptidase activity"/>
    <property type="evidence" value="ECO:0007669"/>
    <property type="project" value="UniProtKB-KW"/>
</dbReference>
<feature type="transmembrane region" description="Helical" evidence="13">
    <location>
        <begin position="35"/>
        <end position="53"/>
    </location>
</feature>
<protein>
    <submittedName>
        <fullName evidence="15">Site-2 protease family protein</fullName>
    </submittedName>
</protein>
<dbReference type="GO" id="GO:0005886">
    <property type="term" value="C:plasma membrane"/>
    <property type="evidence" value="ECO:0007669"/>
    <property type="project" value="UniProtKB-SubCell"/>
</dbReference>
<dbReference type="GO" id="GO:0046872">
    <property type="term" value="F:metal ion binding"/>
    <property type="evidence" value="ECO:0007669"/>
    <property type="project" value="UniProtKB-KW"/>
</dbReference>
<evidence type="ECO:0000313" key="15">
    <source>
        <dbReference type="EMBL" id="PIR85924.1"/>
    </source>
</evidence>
<feature type="transmembrane region" description="Helical" evidence="13">
    <location>
        <begin position="159"/>
        <end position="179"/>
    </location>
</feature>
<dbReference type="CDD" id="cd06158">
    <property type="entry name" value="S2P-M50_like_1"/>
    <property type="match status" value="1"/>
</dbReference>
<keyword evidence="7" id="KW-0479">Metal-binding</keyword>
<evidence type="ECO:0000256" key="3">
    <source>
        <dbReference type="ARBA" id="ARBA00007931"/>
    </source>
</evidence>
<evidence type="ECO:0000256" key="6">
    <source>
        <dbReference type="ARBA" id="ARBA00022692"/>
    </source>
</evidence>
<organism evidence="15 16">
    <name type="scientific">Candidatus Kaiserbacteria bacterium CG10_big_fil_rev_8_21_14_0_10_44_10</name>
    <dbReference type="NCBI Taxonomy" id="1974606"/>
    <lineage>
        <taxon>Bacteria</taxon>
        <taxon>Candidatus Kaiseribacteriota</taxon>
    </lineage>
</organism>
<dbReference type="PANTHER" id="PTHR35864:SF1">
    <property type="entry name" value="ZINC METALLOPROTEASE YWHC-RELATED"/>
    <property type="match status" value="1"/>
</dbReference>
<dbReference type="PANTHER" id="PTHR35864">
    <property type="entry name" value="ZINC METALLOPROTEASE MJ0611-RELATED"/>
    <property type="match status" value="1"/>
</dbReference>
<keyword evidence="6 13" id="KW-0812">Transmembrane</keyword>
<dbReference type="InterPro" id="IPR044537">
    <property type="entry name" value="Rip2-like"/>
</dbReference>
<dbReference type="EMBL" id="PFBG01000018">
    <property type="protein sequence ID" value="PIR85924.1"/>
    <property type="molecule type" value="Genomic_DNA"/>
</dbReference>
<keyword evidence="8" id="KW-0378">Hydrolase</keyword>
<dbReference type="InterPro" id="IPR052348">
    <property type="entry name" value="Metallopeptidase_M50B"/>
</dbReference>
<keyword evidence="9" id="KW-0862">Zinc</keyword>
<feature type="transmembrane region" description="Helical" evidence="13">
    <location>
        <begin position="212"/>
        <end position="232"/>
    </location>
</feature>
<evidence type="ECO:0000256" key="13">
    <source>
        <dbReference type="SAM" id="Phobius"/>
    </source>
</evidence>
<feature type="transmembrane region" description="Helical" evidence="13">
    <location>
        <begin position="87"/>
        <end position="108"/>
    </location>
</feature>
<evidence type="ECO:0000259" key="14">
    <source>
        <dbReference type="Pfam" id="PF02163"/>
    </source>
</evidence>
<dbReference type="AlphaFoldDB" id="A0A2H0UHN1"/>
<evidence type="ECO:0000256" key="9">
    <source>
        <dbReference type="ARBA" id="ARBA00022833"/>
    </source>
</evidence>
<dbReference type="InterPro" id="IPR008915">
    <property type="entry name" value="Peptidase_M50"/>
</dbReference>
<evidence type="ECO:0000256" key="7">
    <source>
        <dbReference type="ARBA" id="ARBA00022723"/>
    </source>
</evidence>
<proteinExistence type="inferred from homology"/>
<comment type="caution">
    <text evidence="15">The sequence shown here is derived from an EMBL/GenBank/DDBJ whole genome shotgun (WGS) entry which is preliminary data.</text>
</comment>